<keyword evidence="3" id="KW-1185">Reference proteome</keyword>
<evidence type="ECO:0008006" key="4">
    <source>
        <dbReference type="Google" id="ProtNLM"/>
    </source>
</evidence>
<dbReference type="RefSeq" id="WP_340273173.1">
    <property type="nucleotide sequence ID" value="NZ_JBAKIA010000002.1"/>
</dbReference>
<comment type="caution">
    <text evidence="2">The sequence shown here is derived from an EMBL/GenBank/DDBJ whole genome shotgun (WGS) entry which is preliminary data.</text>
</comment>
<accession>A0ABU8TIM4</accession>
<proteinExistence type="predicted"/>
<evidence type="ECO:0000313" key="3">
    <source>
        <dbReference type="Proteomes" id="UP001385499"/>
    </source>
</evidence>
<evidence type="ECO:0000256" key="1">
    <source>
        <dbReference type="SAM" id="SignalP"/>
    </source>
</evidence>
<evidence type="ECO:0000313" key="2">
    <source>
        <dbReference type="EMBL" id="MEJ8473566.1"/>
    </source>
</evidence>
<feature type="signal peptide" evidence="1">
    <location>
        <begin position="1"/>
        <end position="28"/>
    </location>
</feature>
<organism evidence="2 3">
    <name type="scientific">Roseibium algae</name>
    <dbReference type="NCBI Taxonomy" id="3123038"/>
    <lineage>
        <taxon>Bacteria</taxon>
        <taxon>Pseudomonadati</taxon>
        <taxon>Pseudomonadota</taxon>
        <taxon>Alphaproteobacteria</taxon>
        <taxon>Hyphomicrobiales</taxon>
        <taxon>Stappiaceae</taxon>
        <taxon>Roseibium</taxon>
    </lineage>
</organism>
<dbReference type="EMBL" id="JBAKIA010000002">
    <property type="protein sequence ID" value="MEJ8473566.1"/>
    <property type="molecule type" value="Genomic_DNA"/>
</dbReference>
<protein>
    <recommendedName>
        <fullName evidence="4">Secreted protein</fullName>
    </recommendedName>
</protein>
<dbReference type="Proteomes" id="UP001385499">
    <property type="component" value="Unassembled WGS sequence"/>
</dbReference>
<name>A0ABU8TIM4_9HYPH</name>
<reference evidence="2 3" key="1">
    <citation type="submission" date="2024-02" db="EMBL/GenBank/DDBJ databases">
        <title>Roseibium algae sp. nov., isolated from marine alga (Grateloupia sp.), showing potential in myo-inositol conversion.</title>
        <authorList>
            <person name="Wang Y."/>
        </authorList>
    </citation>
    <scope>NUCLEOTIDE SEQUENCE [LARGE SCALE GENOMIC DNA]</scope>
    <source>
        <strain evidence="2 3">H3510</strain>
    </source>
</reference>
<gene>
    <name evidence="2" type="ORF">V6575_05660</name>
</gene>
<keyword evidence="1" id="KW-0732">Signal</keyword>
<sequence>MMAGNIARSAFRAAVFSFSAIITTASLAETTSASIPAPSSELLQSIQTLDRAWDASDLGFTNATFAVSPATGYGQYQKRPSNVFTADDTLTIYAEPVGYGFEKTENGYRHDLEVSYSLLNMTGQVLATQSSFTRFSGEAQDRKRELPTNLSFQFQGLPTGHYVIEAAYADKLSAKTATLSLPFAIEAAE</sequence>
<feature type="chain" id="PRO_5046945923" description="Secreted protein" evidence="1">
    <location>
        <begin position="29"/>
        <end position="189"/>
    </location>
</feature>